<protein>
    <submittedName>
        <fullName evidence="2">Uncharacterized protein</fullName>
    </submittedName>
</protein>
<reference evidence="2" key="1">
    <citation type="submission" date="2022-08" db="EMBL/GenBank/DDBJ databases">
        <title>A Global Phylogenomic Analysis of the Shiitake Genus Lentinula.</title>
        <authorList>
            <consortium name="DOE Joint Genome Institute"/>
            <person name="Sierra-Patev S."/>
            <person name="Min B."/>
            <person name="Naranjo-Ortiz M."/>
            <person name="Looney B."/>
            <person name="Konkel Z."/>
            <person name="Slot J.C."/>
            <person name="Sakamoto Y."/>
            <person name="Steenwyk J.L."/>
            <person name="Rokas A."/>
            <person name="Carro J."/>
            <person name="Camarero S."/>
            <person name="Ferreira P."/>
            <person name="Molpeceres G."/>
            <person name="Ruiz-Duenas F.J."/>
            <person name="Serrano A."/>
            <person name="Henrissat B."/>
            <person name="Drula E."/>
            <person name="Hughes K.W."/>
            <person name="Mata J.L."/>
            <person name="Ishikawa N.K."/>
            <person name="Vargas-Isla R."/>
            <person name="Ushijima S."/>
            <person name="Smith C.A."/>
            <person name="Ahrendt S."/>
            <person name="Andreopoulos W."/>
            <person name="He G."/>
            <person name="Labutti K."/>
            <person name="Lipzen A."/>
            <person name="Ng V."/>
            <person name="Riley R."/>
            <person name="Sandor L."/>
            <person name="Barry K."/>
            <person name="Martinez A.T."/>
            <person name="Xiao Y."/>
            <person name="Gibbons J.G."/>
            <person name="Terashima K."/>
            <person name="Grigoriev I.V."/>
            <person name="Hibbett D.S."/>
        </authorList>
    </citation>
    <scope>NUCLEOTIDE SEQUENCE</scope>
    <source>
        <strain evidence="2">RHP3577 ss4</strain>
    </source>
</reference>
<evidence type="ECO:0000313" key="3">
    <source>
        <dbReference type="Proteomes" id="UP001150217"/>
    </source>
</evidence>
<feature type="region of interest" description="Disordered" evidence="1">
    <location>
        <begin position="203"/>
        <end position="229"/>
    </location>
</feature>
<sequence length="262" mass="30501">MASQLLRFLNERLRYISNLSEFDKVHDKTFEVLEYRNDSKHKKLNRAVVYASRFWMYHISESELTPNRYLDPQELKKWAKNQVQVIQQLKEFFQHGRLLSWVVVLDCSGVIEEVRLQLKKVKLWLANLQSSIIIKALKTDEGDSTPDVTGQWAWTRKSTISSLPSLQRNGSVVTEHVQYDERNHTEVGKLVEQSLQYLDTEEHKDQLSEARNAKTEVGSLVEEESRSNLEADPVQGLRQLMMPQYSDEVQKKAKDLVKALGR</sequence>
<proteinExistence type="predicted"/>
<dbReference type="EMBL" id="JANVFT010000020">
    <property type="protein sequence ID" value="KAJ4497639.1"/>
    <property type="molecule type" value="Genomic_DNA"/>
</dbReference>
<keyword evidence="3" id="KW-1185">Reference proteome</keyword>
<name>A0ABQ8VR25_9AGAR</name>
<dbReference type="Proteomes" id="UP001150217">
    <property type="component" value="Unassembled WGS sequence"/>
</dbReference>
<evidence type="ECO:0000256" key="1">
    <source>
        <dbReference type="SAM" id="MobiDB-lite"/>
    </source>
</evidence>
<gene>
    <name evidence="2" type="ORF">C8R41DRAFT_917362</name>
</gene>
<accession>A0ABQ8VR25</accession>
<organism evidence="2 3">
    <name type="scientific">Lentinula lateritia</name>
    <dbReference type="NCBI Taxonomy" id="40482"/>
    <lineage>
        <taxon>Eukaryota</taxon>
        <taxon>Fungi</taxon>
        <taxon>Dikarya</taxon>
        <taxon>Basidiomycota</taxon>
        <taxon>Agaricomycotina</taxon>
        <taxon>Agaricomycetes</taxon>
        <taxon>Agaricomycetidae</taxon>
        <taxon>Agaricales</taxon>
        <taxon>Marasmiineae</taxon>
        <taxon>Omphalotaceae</taxon>
        <taxon>Lentinula</taxon>
    </lineage>
</organism>
<feature type="compositionally biased region" description="Basic and acidic residues" evidence="1">
    <location>
        <begin position="203"/>
        <end position="214"/>
    </location>
</feature>
<comment type="caution">
    <text evidence="2">The sequence shown here is derived from an EMBL/GenBank/DDBJ whole genome shotgun (WGS) entry which is preliminary data.</text>
</comment>
<evidence type="ECO:0000313" key="2">
    <source>
        <dbReference type="EMBL" id="KAJ4497639.1"/>
    </source>
</evidence>